<dbReference type="RefSeq" id="WP_278522853.1">
    <property type="nucleotide sequence ID" value="NZ_JADIIN010000043.1"/>
</dbReference>
<evidence type="ECO:0000313" key="1">
    <source>
        <dbReference type="EMBL" id="MBF4468806.1"/>
    </source>
</evidence>
<organism evidence="1 2">
    <name type="scientific">Methanobrevibacter arboriphilus</name>
    <dbReference type="NCBI Taxonomy" id="39441"/>
    <lineage>
        <taxon>Archaea</taxon>
        <taxon>Methanobacteriati</taxon>
        <taxon>Methanobacteriota</taxon>
        <taxon>Methanomada group</taxon>
        <taxon>Methanobacteria</taxon>
        <taxon>Methanobacteriales</taxon>
        <taxon>Methanobacteriaceae</taxon>
        <taxon>Methanobrevibacter</taxon>
    </lineage>
</organism>
<evidence type="ECO:0000313" key="2">
    <source>
        <dbReference type="Proteomes" id="UP000658733"/>
    </source>
</evidence>
<gene>
    <name evidence="1" type="ORF">ISP01_05310</name>
</gene>
<dbReference type="AlphaFoldDB" id="A0A843AI29"/>
<dbReference type="EMBL" id="JADIIN010000043">
    <property type="protein sequence ID" value="MBF4468806.1"/>
    <property type="molecule type" value="Genomic_DNA"/>
</dbReference>
<name>A0A843AI29_METAZ</name>
<comment type="caution">
    <text evidence="1">The sequence shown here is derived from an EMBL/GenBank/DDBJ whole genome shotgun (WGS) entry which is preliminary data.</text>
</comment>
<dbReference type="Proteomes" id="UP000658733">
    <property type="component" value="Unassembled WGS sequence"/>
</dbReference>
<reference evidence="1" key="1">
    <citation type="submission" date="2020-10" db="EMBL/GenBank/DDBJ databases">
        <title>Dehalococcoides mccartyi of a TCE/Cr reducing biochatode.</title>
        <authorList>
            <person name="Matturro B."/>
        </authorList>
    </citation>
    <scope>NUCLEOTIDE SEQUENCE</scope>
    <source>
        <strain evidence="1">Bin4</strain>
    </source>
</reference>
<proteinExistence type="predicted"/>
<sequence length="125" mass="14661">MVRKIILTRGENLVKKPNSYARESYDKLSEHETVKNLTSIKGINHCYNPECESDNISYDFHHDEVYCKDCGTVLRQANEDYEDTIKQGYDYTSLTDETLTQPYNNRIEYYQDLMKQSETEVLGTI</sequence>
<dbReference type="Gene3D" id="2.20.25.10">
    <property type="match status" value="1"/>
</dbReference>
<accession>A0A843AI29</accession>
<dbReference type="SUPFAM" id="SSF57783">
    <property type="entry name" value="Zinc beta-ribbon"/>
    <property type="match status" value="1"/>
</dbReference>
<evidence type="ECO:0008006" key="3">
    <source>
        <dbReference type="Google" id="ProtNLM"/>
    </source>
</evidence>
<protein>
    <recommendedName>
        <fullName evidence="3">TFIIB-type domain-containing protein</fullName>
    </recommendedName>
</protein>